<sequence>MLWEEISGLRNQFGKAWIIGGDFNVVRNRSERINCLSTEKGSQEFGSLVVFSWCVNKVLRPWSLHAIFSEIDTAKIKAGSVVFSLADRYGNDMALSLAMACVYRLQVFKVW</sequence>
<accession>A0ABR0NLT4</accession>
<dbReference type="Proteomes" id="UP001358586">
    <property type="component" value="Chromosome 9"/>
</dbReference>
<dbReference type="EMBL" id="JARKNE010000009">
    <property type="protein sequence ID" value="KAK5802304.1"/>
    <property type="molecule type" value="Genomic_DNA"/>
</dbReference>
<proteinExistence type="predicted"/>
<protein>
    <recommendedName>
        <fullName evidence="3">Reverse transcriptase</fullName>
    </recommendedName>
</protein>
<evidence type="ECO:0000313" key="1">
    <source>
        <dbReference type="EMBL" id="KAK5802304.1"/>
    </source>
</evidence>
<evidence type="ECO:0008006" key="3">
    <source>
        <dbReference type="Google" id="ProtNLM"/>
    </source>
</evidence>
<keyword evidence="2" id="KW-1185">Reference proteome</keyword>
<evidence type="ECO:0000313" key="2">
    <source>
        <dbReference type="Proteomes" id="UP001358586"/>
    </source>
</evidence>
<reference evidence="1 2" key="1">
    <citation type="submission" date="2023-03" db="EMBL/GenBank/DDBJ databases">
        <title>WGS of Gossypium arboreum.</title>
        <authorList>
            <person name="Yu D."/>
        </authorList>
    </citation>
    <scope>NUCLEOTIDE SEQUENCE [LARGE SCALE GENOMIC DNA]</scope>
    <source>
        <tissue evidence="1">Leaf</tissue>
    </source>
</reference>
<name>A0ABR0NLT4_GOSAR</name>
<dbReference type="InterPro" id="IPR036691">
    <property type="entry name" value="Endo/exonu/phosph_ase_sf"/>
</dbReference>
<comment type="caution">
    <text evidence="1">The sequence shown here is derived from an EMBL/GenBank/DDBJ whole genome shotgun (WGS) entry which is preliminary data.</text>
</comment>
<dbReference type="Gene3D" id="3.60.10.10">
    <property type="entry name" value="Endonuclease/exonuclease/phosphatase"/>
    <property type="match status" value="1"/>
</dbReference>
<gene>
    <name evidence="1" type="ORF">PVK06_029890</name>
</gene>
<organism evidence="1 2">
    <name type="scientific">Gossypium arboreum</name>
    <name type="common">Tree cotton</name>
    <name type="synonym">Gossypium nanking</name>
    <dbReference type="NCBI Taxonomy" id="29729"/>
    <lineage>
        <taxon>Eukaryota</taxon>
        <taxon>Viridiplantae</taxon>
        <taxon>Streptophyta</taxon>
        <taxon>Embryophyta</taxon>
        <taxon>Tracheophyta</taxon>
        <taxon>Spermatophyta</taxon>
        <taxon>Magnoliopsida</taxon>
        <taxon>eudicotyledons</taxon>
        <taxon>Gunneridae</taxon>
        <taxon>Pentapetalae</taxon>
        <taxon>rosids</taxon>
        <taxon>malvids</taxon>
        <taxon>Malvales</taxon>
        <taxon>Malvaceae</taxon>
        <taxon>Malvoideae</taxon>
        <taxon>Gossypium</taxon>
    </lineage>
</organism>